<comment type="caution">
    <text evidence="2">The sequence shown here is derived from an EMBL/GenBank/DDBJ whole genome shotgun (WGS) entry which is preliminary data.</text>
</comment>
<reference evidence="2 3" key="1">
    <citation type="submission" date="2009-01" db="EMBL/GenBank/DDBJ databases">
        <authorList>
            <person name="Fulton L."/>
            <person name="Clifton S."/>
            <person name="Fulton B."/>
            <person name="Xu J."/>
            <person name="Minx P."/>
            <person name="Pepin K.H."/>
            <person name="Johnson M."/>
            <person name="Bhonagiri V."/>
            <person name="Nash W.E."/>
            <person name="Mardis E.R."/>
            <person name="Wilson R.K."/>
        </authorList>
    </citation>
    <scope>NUCLEOTIDE SEQUENCE [LARGE SCALE GENOMIC DNA]</scope>
    <source>
        <strain evidence="2 3">DSM 15981</strain>
    </source>
</reference>
<dbReference type="HOGENOM" id="CLU_051144_0_0_9"/>
<keyword evidence="3" id="KW-1185">Reference proteome</keyword>
<dbReference type="Proteomes" id="UP000004756">
    <property type="component" value="Unassembled WGS sequence"/>
</dbReference>
<dbReference type="EMBL" id="ACCJ01000379">
    <property type="protein sequence ID" value="EEG53350.1"/>
    <property type="molecule type" value="Genomic_DNA"/>
</dbReference>
<name>C0D5S6_9FIRM</name>
<keyword evidence="1" id="KW-0175">Coiled coil</keyword>
<reference evidence="2 3" key="2">
    <citation type="submission" date="2009-02" db="EMBL/GenBank/DDBJ databases">
        <title>Draft genome sequence of Clostridium asparagiforme (DSM 15981).</title>
        <authorList>
            <person name="Sudarsanam P."/>
            <person name="Ley R."/>
            <person name="Guruge J."/>
            <person name="Turnbaugh P.J."/>
            <person name="Mahowald M."/>
            <person name="Liep D."/>
            <person name="Gordon J."/>
        </authorList>
    </citation>
    <scope>NUCLEOTIDE SEQUENCE [LARGE SCALE GENOMIC DNA]</scope>
    <source>
        <strain evidence="2 3">DSM 15981</strain>
    </source>
</reference>
<dbReference type="SUPFAM" id="SSF56954">
    <property type="entry name" value="Outer membrane efflux proteins (OEP)"/>
    <property type="match status" value="1"/>
</dbReference>
<gene>
    <name evidence="2" type="ORF">CLOSTASPAR_04622</name>
</gene>
<evidence type="ECO:0000256" key="1">
    <source>
        <dbReference type="SAM" id="Coils"/>
    </source>
</evidence>
<dbReference type="Gene3D" id="1.20.1600.10">
    <property type="entry name" value="Outer membrane efflux proteins (OEP)"/>
    <property type="match status" value="1"/>
</dbReference>
<evidence type="ECO:0000313" key="2">
    <source>
        <dbReference type="EMBL" id="EEG53350.1"/>
    </source>
</evidence>
<feature type="coiled-coil region" evidence="1">
    <location>
        <begin position="327"/>
        <end position="354"/>
    </location>
</feature>
<sequence>MSKEERHLKDNRLKRGAMAAGAVGMSLFMTAAFPMSALAGSPEFAYTQEKWAALRDNVLEYEELNDLIHEYNATVLNNRAEYDDYRGKSSDRFKNDYADTVQDLYDASDKMLENVDEDQPGYASALAGSISTRIQAQRMQETADSENMDGDIKKLEYDRQEADLVRTAQTKMNQYWQKAKNRQSLEASLSLAQARQSAAAVRVQEGLEPQARLMEAQEAVQSAQAAIQAGDQEMDTVRRELCVLTGWSYDASPEIREIPVTRAVDLGAIDLEGDKQRAVEQNYALRAAKGKMNNTNYGTVQNKVLQVNVSEAEQKIKTDVENRYQNLKQAQSDQDQAAAELALEQRNLDAASRKLENGSIKRNEYLEIQDGYAAKAAAEQVSALKLTQAQEDYWWAVNGLADAGSL</sequence>
<accession>C0D5S6</accession>
<proteinExistence type="predicted"/>
<organism evidence="2 3">
    <name type="scientific">[Clostridium] asparagiforme DSM 15981</name>
    <dbReference type="NCBI Taxonomy" id="518636"/>
    <lineage>
        <taxon>Bacteria</taxon>
        <taxon>Bacillati</taxon>
        <taxon>Bacillota</taxon>
        <taxon>Clostridia</taxon>
        <taxon>Lachnospirales</taxon>
        <taxon>Lachnospiraceae</taxon>
        <taxon>Enterocloster</taxon>
    </lineage>
</organism>
<protein>
    <submittedName>
        <fullName evidence="2">Putative ATP synthase F1, epsilon subunit</fullName>
    </submittedName>
</protein>
<evidence type="ECO:0000313" key="3">
    <source>
        <dbReference type="Proteomes" id="UP000004756"/>
    </source>
</evidence>
<dbReference type="AlphaFoldDB" id="C0D5S6"/>